<dbReference type="Proteomes" id="UP001174909">
    <property type="component" value="Unassembled WGS sequence"/>
</dbReference>
<dbReference type="PANTHER" id="PTHR12001:SF86">
    <property type="entry name" value="GERANYLGERANYL DIPHOSPHATE SYNTHASE"/>
    <property type="match status" value="1"/>
</dbReference>
<evidence type="ECO:0000256" key="3">
    <source>
        <dbReference type="RuleBase" id="RU004466"/>
    </source>
</evidence>
<evidence type="ECO:0000256" key="1">
    <source>
        <dbReference type="ARBA" id="ARBA00022723"/>
    </source>
</evidence>
<dbReference type="InterPro" id="IPR008949">
    <property type="entry name" value="Isoprenoid_synthase_dom_sf"/>
</dbReference>
<keyword evidence="3" id="KW-0808">Transferase</keyword>
<gene>
    <name evidence="4" type="ORF">GBAR_LOCUS6908</name>
</gene>
<dbReference type="PROSITE" id="PS00723">
    <property type="entry name" value="POLYPRENYL_SYNTHASE_1"/>
    <property type="match status" value="1"/>
</dbReference>
<dbReference type="GO" id="GO:0004659">
    <property type="term" value="F:prenyltransferase activity"/>
    <property type="evidence" value="ECO:0007669"/>
    <property type="project" value="InterPro"/>
</dbReference>
<keyword evidence="1" id="KW-0479">Metal-binding</keyword>
<evidence type="ECO:0000313" key="4">
    <source>
        <dbReference type="EMBL" id="CAI8010472.1"/>
    </source>
</evidence>
<evidence type="ECO:0000313" key="5">
    <source>
        <dbReference type="Proteomes" id="UP001174909"/>
    </source>
</evidence>
<dbReference type="EMBL" id="CASHTH010001038">
    <property type="protein sequence ID" value="CAI8010472.1"/>
    <property type="molecule type" value="Genomic_DNA"/>
</dbReference>
<comment type="similarity">
    <text evidence="3">Belongs to the FPP/GGPP synthase family.</text>
</comment>
<dbReference type="CDD" id="cd00685">
    <property type="entry name" value="Trans_IPPS_HT"/>
    <property type="match status" value="1"/>
</dbReference>
<dbReference type="Pfam" id="PF00348">
    <property type="entry name" value="polyprenyl_synt"/>
    <property type="match status" value="1"/>
</dbReference>
<protein>
    <submittedName>
        <fullName evidence="4">(2E,6E)-farnesyl diphosphate synthase</fullName>
    </submittedName>
</protein>
<keyword evidence="2" id="KW-0460">Magnesium</keyword>
<dbReference type="SFLD" id="SFLDG01017">
    <property type="entry name" value="Polyprenyl_Transferase_Like"/>
    <property type="match status" value="1"/>
</dbReference>
<name>A0AA35RHZ3_GEOBA</name>
<proteinExistence type="inferred from homology"/>
<evidence type="ECO:0000256" key="2">
    <source>
        <dbReference type="ARBA" id="ARBA00022842"/>
    </source>
</evidence>
<dbReference type="InterPro" id="IPR033749">
    <property type="entry name" value="Polyprenyl_synt_CS"/>
</dbReference>
<dbReference type="GO" id="GO:0008299">
    <property type="term" value="P:isoprenoid biosynthetic process"/>
    <property type="evidence" value="ECO:0007669"/>
    <property type="project" value="InterPro"/>
</dbReference>
<dbReference type="InterPro" id="IPR000092">
    <property type="entry name" value="Polyprenyl_synt"/>
</dbReference>
<accession>A0AA35RHZ3</accession>
<sequence>MSSQPSESHTPGPPLPGMFARYTDLVRQGLTAAVPDSDLSDLNLPIQYHLGWTDKDGNLAASAASQGKALRPTLCMFACEALEGDLTQALSAAASIELVHNFSLIHDDIQDQDLERRHQSTVWALWGQPKALVAGDALQSVGDLSMLRSAQLGVPPETVMRVSRILTGAYLEMVEGQCQDLGFESRTAITTDDYLHMIACKTGALIRSSVEIGAVLATDDPAVANSFAKFGSYLGRAFQIRDDYLGVWGDENATGKSTDNDIRRRKKSFPAVFALERASGAARDDLLRIYSQEELDDCDVERVMAIMDELGASRYAEQLTQQSAQQATRALENVELPPWAREEVDQLIDFLANRQF</sequence>
<organism evidence="4 5">
    <name type="scientific">Geodia barretti</name>
    <name type="common">Barrett's horny sponge</name>
    <dbReference type="NCBI Taxonomy" id="519541"/>
    <lineage>
        <taxon>Eukaryota</taxon>
        <taxon>Metazoa</taxon>
        <taxon>Porifera</taxon>
        <taxon>Demospongiae</taxon>
        <taxon>Heteroscleromorpha</taxon>
        <taxon>Tetractinellida</taxon>
        <taxon>Astrophorina</taxon>
        <taxon>Geodiidae</taxon>
        <taxon>Geodia</taxon>
    </lineage>
</organism>
<dbReference type="SUPFAM" id="SSF48576">
    <property type="entry name" value="Terpenoid synthases"/>
    <property type="match status" value="1"/>
</dbReference>
<dbReference type="AlphaFoldDB" id="A0AA35RHZ3"/>
<dbReference type="PROSITE" id="PS00444">
    <property type="entry name" value="POLYPRENYL_SYNTHASE_2"/>
    <property type="match status" value="1"/>
</dbReference>
<dbReference type="PANTHER" id="PTHR12001">
    <property type="entry name" value="GERANYLGERANYL PYROPHOSPHATE SYNTHASE"/>
    <property type="match status" value="1"/>
</dbReference>
<reference evidence="4" key="1">
    <citation type="submission" date="2023-03" db="EMBL/GenBank/DDBJ databases">
        <authorList>
            <person name="Steffen K."/>
            <person name="Cardenas P."/>
        </authorList>
    </citation>
    <scope>NUCLEOTIDE SEQUENCE</scope>
</reference>
<comment type="caution">
    <text evidence="4">The sequence shown here is derived from an EMBL/GenBank/DDBJ whole genome shotgun (WGS) entry which is preliminary data.</text>
</comment>
<dbReference type="GO" id="GO:0046872">
    <property type="term" value="F:metal ion binding"/>
    <property type="evidence" value="ECO:0007669"/>
    <property type="project" value="UniProtKB-KW"/>
</dbReference>
<keyword evidence="5" id="KW-1185">Reference proteome</keyword>
<dbReference type="Gene3D" id="1.10.600.10">
    <property type="entry name" value="Farnesyl Diphosphate Synthase"/>
    <property type="match status" value="1"/>
</dbReference>
<dbReference type="SFLD" id="SFLDS00005">
    <property type="entry name" value="Isoprenoid_Synthase_Type_I"/>
    <property type="match status" value="1"/>
</dbReference>